<keyword evidence="2" id="KW-1185">Reference proteome</keyword>
<organism evidence="1 2">
    <name type="scientific">Clunio marinus</name>
    <dbReference type="NCBI Taxonomy" id="568069"/>
    <lineage>
        <taxon>Eukaryota</taxon>
        <taxon>Metazoa</taxon>
        <taxon>Ecdysozoa</taxon>
        <taxon>Arthropoda</taxon>
        <taxon>Hexapoda</taxon>
        <taxon>Insecta</taxon>
        <taxon>Pterygota</taxon>
        <taxon>Neoptera</taxon>
        <taxon>Endopterygota</taxon>
        <taxon>Diptera</taxon>
        <taxon>Nematocera</taxon>
        <taxon>Chironomoidea</taxon>
        <taxon>Chironomidae</taxon>
        <taxon>Clunio</taxon>
    </lineage>
</organism>
<sequence>MIYIMLLRGKEENTASQAIKLIPPRVKRHEILMRCKVTMSENILGTKIAKTKWFRLGLPTPTSSSCCVLLHETEPAFHHFRGSTTITIKKTPTVLDREMKKLCRTFP</sequence>
<dbReference type="AlphaFoldDB" id="A0A1J1IX52"/>
<gene>
    <name evidence="1" type="ORF">CLUMA_CG016851</name>
</gene>
<accession>A0A1J1IX52</accession>
<reference evidence="1 2" key="1">
    <citation type="submission" date="2015-04" db="EMBL/GenBank/DDBJ databases">
        <authorList>
            <person name="Syromyatnikov M.Y."/>
            <person name="Popov V.N."/>
        </authorList>
    </citation>
    <scope>NUCLEOTIDE SEQUENCE [LARGE SCALE GENOMIC DNA]</scope>
</reference>
<proteinExistence type="predicted"/>
<dbReference type="Proteomes" id="UP000183832">
    <property type="component" value="Unassembled WGS sequence"/>
</dbReference>
<dbReference type="EMBL" id="CVRI01000059">
    <property type="protein sequence ID" value="CRL03137.1"/>
    <property type="molecule type" value="Genomic_DNA"/>
</dbReference>
<evidence type="ECO:0000313" key="2">
    <source>
        <dbReference type="Proteomes" id="UP000183832"/>
    </source>
</evidence>
<name>A0A1J1IX52_9DIPT</name>
<evidence type="ECO:0000313" key="1">
    <source>
        <dbReference type="EMBL" id="CRL03137.1"/>
    </source>
</evidence>
<protein>
    <submittedName>
        <fullName evidence="1">CLUMA_CG016851, isoform A</fullName>
    </submittedName>
</protein>